<keyword evidence="3" id="KW-1185">Reference proteome</keyword>
<dbReference type="PANTHER" id="PTHR47992">
    <property type="entry name" value="PROTEIN PHOSPHATASE"/>
    <property type="match status" value="1"/>
</dbReference>
<dbReference type="PROSITE" id="PS51746">
    <property type="entry name" value="PPM_2"/>
    <property type="match status" value="1"/>
</dbReference>
<organism evidence="2 3">
    <name type="scientific">Adiantum capillus-veneris</name>
    <name type="common">Maidenhair fern</name>
    <dbReference type="NCBI Taxonomy" id="13818"/>
    <lineage>
        <taxon>Eukaryota</taxon>
        <taxon>Viridiplantae</taxon>
        <taxon>Streptophyta</taxon>
        <taxon>Embryophyta</taxon>
        <taxon>Tracheophyta</taxon>
        <taxon>Polypodiopsida</taxon>
        <taxon>Polypodiidae</taxon>
        <taxon>Polypodiales</taxon>
        <taxon>Pteridineae</taxon>
        <taxon>Pteridaceae</taxon>
        <taxon>Vittarioideae</taxon>
        <taxon>Adiantum</taxon>
    </lineage>
</organism>
<dbReference type="InterPro" id="IPR001932">
    <property type="entry name" value="PPM-type_phosphatase-like_dom"/>
</dbReference>
<accession>A0A9D4UJX4</accession>
<dbReference type="OrthoDB" id="10264738at2759"/>
<evidence type="ECO:0000313" key="3">
    <source>
        <dbReference type="Proteomes" id="UP000886520"/>
    </source>
</evidence>
<dbReference type="AlphaFoldDB" id="A0A9D4UJX4"/>
<reference evidence="2" key="1">
    <citation type="submission" date="2021-01" db="EMBL/GenBank/DDBJ databases">
        <title>Adiantum capillus-veneris genome.</title>
        <authorList>
            <person name="Fang Y."/>
            <person name="Liao Q."/>
        </authorList>
    </citation>
    <scope>NUCLEOTIDE SEQUENCE</scope>
    <source>
        <strain evidence="2">H3</strain>
        <tissue evidence="2">Leaf</tissue>
    </source>
</reference>
<gene>
    <name evidence="2" type="ORF">GOP47_0017224</name>
</gene>
<dbReference type="SUPFAM" id="SSF81606">
    <property type="entry name" value="PP2C-like"/>
    <property type="match status" value="1"/>
</dbReference>
<evidence type="ECO:0000313" key="2">
    <source>
        <dbReference type="EMBL" id="KAI5068879.1"/>
    </source>
</evidence>
<dbReference type="InterPro" id="IPR036457">
    <property type="entry name" value="PPM-type-like_dom_sf"/>
</dbReference>
<proteinExistence type="predicted"/>
<dbReference type="GO" id="GO:0004722">
    <property type="term" value="F:protein serine/threonine phosphatase activity"/>
    <property type="evidence" value="ECO:0007669"/>
    <property type="project" value="InterPro"/>
</dbReference>
<protein>
    <recommendedName>
        <fullName evidence="1">PPM-type phosphatase domain-containing protein</fullName>
    </recommendedName>
</protein>
<name>A0A9D4UJX4_ADICA</name>
<dbReference type="CDD" id="cd00143">
    <property type="entry name" value="PP2Cc"/>
    <property type="match status" value="1"/>
</dbReference>
<evidence type="ECO:0000259" key="1">
    <source>
        <dbReference type="PROSITE" id="PS51746"/>
    </source>
</evidence>
<dbReference type="Proteomes" id="UP000886520">
    <property type="component" value="Chromosome 16"/>
</dbReference>
<sequence>MLGHAAAWWQQPVVWWLPDLMQGDSLWSPLSPHFLFFLGAEAGSGDLPRVDGQLAVSRAFGDAGLKEHMSAKPDVSDLLVDMSCEFLMLGSNGPWTAFSSNQDAVDLIKNIPDPLVAAKLLAHHARECGSEDGISCIVICFKER</sequence>
<dbReference type="Gene3D" id="3.60.40.10">
    <property type="entry name" value="PPM-type phosphatase domain"/>
    <property type="match status" value="1"/>
</dbReference>
<feature type="domain" description="PPM-type phosphatase" evidence="1">
    <location>
        <begin position="1"/>
        <end position="141"/>
    </location>
</feature>
<dbReference type="Pfam" id="PF00481">
    <property type="entry name" value="PP2C"/>
    <property type="match status" value="1"/>
</dbReference>
<dbReference type="EMBL" id="JABFUD020000016">
    <property type="protein sequence ID" value="KAI5068879.1"/>
    <property type="molecule type" value="Genomic_DNA"/>
</dbReference>
<comment type="caution">
    <text evidence="2">The sequence shown here is derived from an EMBL/GenBank/DDBJ whole genome shotgun (WGS) entry which is preliminary data.</text>
</comment>
<dbReference type="InterPro" id="IPR015655">
    <property type="entry name" value="PP2C"/>
</dbReference>